<name>A0AAD7DM43_MYCRO</name>
<keyword evidence="4" id="KW-0560">Oxidoreductase</keyword>
<dbReference type="Gene3D" id="3.30.465.10">
    <property type="match status" value="1"/>
</dbReference>
<dbReference type="GO" id="GO:0050660">
    <property type="term" value="F:flavin adenine dinucleotide binding"/>
    <property type="evidence" value="ECO:0007669"/>
    <property type="project" value="InterPro"/>
</dbReference>
<proteinExistence type="inferred from homology"/>
<keyword evidence="2" id="KW-0285">Flavoprotein</keyword>
<evidence type="ECO:0008006" key="7">
    <source>
        <dbReference type="Google" id="ProtNLM"/>
    </source>
</evidence>
<gene>
    <name evidence="5" type="ORF">B0H17DRAFT_1058780</name>
</gene>
<dbReference type="InterPro" id="IPR050416">
    <property type="entry name" value="FAD-linked_Oxidoreductase"/>
</dbReference>
<evidence type="ECO:0000313" key="6">
    <source>
        <dbReference type="Proteomes" id="UP001221757"/>
    </source>
</evidence>
<protein>
    <recommendedName>
        <fullName evidence="7">FAD-binding PCMH-type domain-containing protein</fullName>
    </recommendedName>
</protein>
<dbReference type="Gene3D" id="3.40.462.20">
    <property type="match status" value="1"/>
</dbReference>
<evidence type="ECO:0000256" key="3">
    <source>
        <dbReference type="ARBA" id="ARBA00022827"/>
    </source>
</evidence>
<evidence type="ECO:0000313" key="5">
    <source>
        <dbReference type="EMBL" id="KAJ7693950.1"/>
    </source>
</evidence>
<comment type="similarity">
    <text evidence="1">Belongs to the oxygen-dependent FAD-linked oxidoreductase family.</text>
</comment>
<evidence type="ECO:0000256" key="2">
    <source>
        <dbReference type="ARBA" id="ARBA00022630"/>
    </source>
</evidence>
<sequence length="437" mass="46041">MNGRARVGGCVHDLNSSLSVYYPNSTEYTLAIEHWLLSSTEQPQCVVEPASARDVGVIVSAPAADTRRTAVLLDDGLAHLARGFNYTAFDAAAGTVAVGAGTKWISWYSWKSNAHGLAIDNLLVVEIVLPDGTPTTANATHNADLFFALKGGFNNFGVVTEFIFRAVPQDLVWGGHISYPVEQLAAVNAAVVAFEQNNNDTRAAIVGGITALPGPNGTFAAPFAGVQLFYDGPDLPAGMFADFLAIPTVSNNWAGPITFLTWSGTDGGVSDLRGVFHAFSTLPHTPEFLQDVVDEVAAFAAELAPKSAAYLSVAIEPFMTSALNSANATSGSAYPPVRSPVLLPSNIFFGYTDAAEDDAFHAAIARIQANIVAKARARGLIYPEAEGGSIYPNYALAGAGGAHVVDFYGAAHLAEMQRVRAKIDPHGVMRLAGGWKI</sequence>
<organism evidence="5 6">
    <name type="scientific">Mycena rosella</name>
    <name type="common">Pink bonnet</name>
    <name type="synonym">Agaricus rosellus</name>
    <dbReference type="NCBI Taxonomy" id="1033263"/>
    <lineage>
        <taxon>Eukaryota</taxon>
        <taxon>Fungi</taxon>
        <taxon>Dikarya</taxon>
        <taxon>Basidiomycota</taxon>
        <taxon>Agaricomycotina</taxon>
        <taxon>Agaricomycetes</taxon>
        <taxon>Agaricomycetidae</taxon>
        <taxon>Agaricales</taxon>
        <taxon>Marasmiineae</taxon>
        <taxon>Mycenaceae</taxon>
        <taxon>Mycena</taxon>
    </lineage>
</organism>
<dbReference type="EMBL" id="JARKIE010000044">
    <property type="protein sequence ID" value="KAJ7693950.1"/>
    <property type="molecule type" value="Genomic_DNA"/>
</dbReference>
<evidence type="ECO:0000256" key="4">
    <source>
        <dbReference type="ARBA" id="ARBA00023002"/>
    </source>
</evidence>
<keyword evidence="6" id="KW-1185">Reference proteome</keyword>
<reference evidence="5" key="1">
    <citation type="submission" date="2023-03" db="EMBL/GenBank/DDBJ databases">
        <title>Massive genome expansion in bonnet fungi (Mycena s.s.) driven by repeated elements and novel gene families across ecological guilds.</title>
        <authorList>
            <consortium name="Lawrence Berkeley National Laboratory"/>
            <person name="Harder C.B."/>
            <person name="Miyauchi S."/>
            <person name="Viragh M."/>
            <person name="Kuo A."/>
            <person name="Thoen E."/>
            <person name="Andreopoulos B."/>
            <person name="Lu D."/>
            <person name="Skrede I."/>
            <person name="Drula E."/>
            <person name="Henrissat B."/>
            <person name="Morin E."/>
            <person name="Kohler A."/>
            <person name="Barry K."/>
            <person name="LaButti K."/>
            <person name="Morin E."/>
            <person name="Salamov A."/>
            <person name="Lipzen A."/>
            <person name="Mereny Z."/>
            <person name="Hegedus B."/>
            <person name="Baldrian P."/>
            <person name="Stursova M."/>
            <person name="Weitz H."/>
            <person name="Taylor A."/>
            <person name="Grigoriev I.V."/>
            <person name="Nagy L.G."/>
            <person name="Martin F."/>
            <person name="Kauserud H."/>
        </authorList>
    </citation>
    <scope>NUCLEOTIDE SEQUENCE</scope>
    <source>
        <strain evidence="5">CBHHK067</strain>
    </source>
</reference>
<dbReference type="InterPro" id="IPR036318">
    <property type="entry name" value="FAD-bd_PCMH-like_sf"/>
</dbReference>
<comment type="caution">
    <text evidence="5">The sequence shown here is derived from an EMBL/GenBank/DDBJ whole genome shotgun (WGS) entry which is preliminary data.</text>
</comment>
<dbReference type="PANTHER" id="PTHR42973:SF13">
    <property type="entry name" value="FAD-BINDING PCMH-TYPE DOMAIN-CONTAINING PROTEIN"/>
    <property type="match status" value="1"/>
</dbReference>
<keyword evidence="3" id="KW-0274">FAD</keyword>
<dbReference type="InterPro" id="IPR016169">
    <property type="entry name" value="FAD-bd_PCMH_sub2"/>
</dbReference>
<evidence type="ECO:0000256" key="1">
    <source>
        <dbReference type="ARBA" id="ARBA00005466"/>
    </source>
</evidence>
<dbReference type="AlphaFoldDB" id="A0AAD7DM43"/>
<dbReference type="Proteomes" id="UP001221757">
    <property type="component" value="Unassembled WGS sequence"/>
</dbReference>
<accession>A0AAD7DM43</accession>
<dbReference type="PANTHER" id="PTHR42973">
    <property type="entry name" value="BINDING OXIDOREDUCTASE, PUTATIVE (AFU_ORTHOLOGUE AFUA_1G17690)-RELATED"/>
    <property type="match status" value="1"/>
</dbReference>
<dbReference type="GO" id="GO:0016491">
    <property type="term" value="F:oxidoreductase activity"/>
    <property type="evidence" value="ECO:0007669"/>
    <property type="project" value="UniProtKB-KW"/>
</dbReference>
<dbReference type="SUPFAM" id="SSF56176">
    <property type="entry name" value="FAD-binding/transporter-associated domain-like"/>
    <property type="match status" value="1"/>
</dbReference>